<gene>
    <name evidence="2" type="primary">orf122</name>
</gene>
<sequence>MEVLGEGAPQGQALGGGGFRAHRNLFRWAPRSEKKERKAKLKTKKSALTGVAPRSHDYKSKTTSTLQHSPTLSSTLPSLNAPLGVLGEAPPKLVLGGTPCWGKVLGSVEERSHFLSFAPTFN</sequence>
<organism evidence="2">
    <name type="scientific">Oltmannsiellopsis viridis</name>
    <name type="common">Marine flagellate</name>
    <name type="synonym">Oltmannsiella viridis</name>
    <dbReference type="NCBI Taxonomy" id="51324"/>
    <lineage>
        <taxon>Eukaryota</taxon>
        <taxon>Viridiplantae</taxon>
        <taxon>Chlorophyta</taxon>
        <taxon>core chlorophytes</taxon>
        <taxon>Ulvophyceae</taxon>
        <taxon>OUU clade</taxon>
        <taxon>Oltmannsiellopsidales</taxon>
        <taxon>Oltmannsiellopsidaceae</taxon>
        <taxon>Oltmannsiellopsis</taxon>
    </lineage>
</organism>
<dbReference type="AlphaFoldDB" id="Q20F13"/>
<evidence type="ECO:0000256" key="1">
    <source>
        <dbReference type="SAM" id="MobiDB-lite"/>
    </source>
</evidence>
<feature type="region of interest" description="Disordered" evidence="1">
    <location>
        <begin position="26"/>
        <end position="81"/>
    </location>
</feature>
<reference evidence="2" key="2">
    <citation type="journal article" date="2006" name="BMC Biol.">
        <title>The complete chloroplast DNA sequence of the green alga Oltmannsiellopsis viridis reveals a distinctive quadripartite architecture in the chloroplast genome of early diverging ulvophytes.</title>
        <authorList>
            <person name="Pombert J.F."/>
            <person name="Lemieux C."/>
            <person name="Turmel M."/>
        </authorList>
    </citation>
    <scope>NUCLEOTIDE SEQUENCE</scope>
</reference>
<proteinExistence type="predicted"/>
<dbReference type="GeneID" id="4100169"/>
<accession>Q20F13</accession>
<dbReference type="RefSeq" id="YP_635832.1">
    <property type="nucleotide sequence ID" value="NC_008099.1"/>
</dbReference>
<protein>
    <submittedName>
        <fullName evidence="2">Uncharacterized protein</fullName>
    </submittedName>
</protein>
<evidence type="ECO:0000313" key="2">
    <source>
        <dbReference type="EMBL" id="ABB81993.1"/>
    </source>
</evidence>
<reference evidence="2" key="1">
    <citation type="submission" date="2005-11" db="EMBL/GenBank/DDBJ databases">
        <authorList>
            <person name="Pombert J.-F."/>
            <person name="Lemieux C."/>
            <person name="Turmel M."/>
        </authorList>
    </citation>
    <scope>NUCLEOTIDE SEQUENCE</scope>
</reference>
<keyword evidence="2" id="KW-0934">Plastid</keyword>
<geneLocation type="chloroplast" evidence="2"/>
<feature type="compositionally biased region" description="Low complexity" evidence="1">
    <location>
        <begin position="62"/>
        <end position="81"/>
    </location>
</feature>
<name>Q20F13_OLTVI</name>
<keyword evidence="2" id="KW-0150">Chloroplast</keyword>
<dbReference type="EMBL" id="DQ291132">
    <property type="protein sequence ID" value="ABB81993.1"/>
    <property type="molecule type" value="Genomic_DNA"/>
</dbReference>